<dbReference type="Proteomes" id="UP001529369">
    <property type="component" value="Unassembled WGS sequence"/>
</dbReference>
<keyword evidence="2" id="KW-0732">Signal</keyword>
<evidence type="ECO:0000313" key="3">
    <source>
        <dbReference type="EMBL" id="MDN3566886.1"/>
    </source>
</evidence>
<feature type="compositionally biased region" description="Pro residues" evidence="1">
    <location>
        <begin position="148"/>
        <end position="164"/>
    </location>
</feature>
<feature type="region of interest" description="Disordered" evidence="1">
    <location>
        <begin position="145"/>
        <end position="174"/>
    </location>
</feature>
<accession>A0ABT8AAV1</accession>
<feature type="signal peptide" evidence="2">
    <location>
        <begin position="1"/>
        <end position="21"/>
    </location>
</feature>
<keyword evidence="4" id="KW-1185">Reference proteome</keyword>
<proteinExistence type="predicted"/>
<organism evidence="3 4">
    <name type="scientific">Paeniroseomonas aquatica</name>
    <dbReference type="NCBI Taxonomy" id="373043"/>
    <lineage>
        <taxon>Bacteria</taxon>
        <taxon>Pseudomonadati</taxon>
        <taxon>Pseudomonadota</taxon>
        <taxon>Alphaproteobacteria</taxon>
        <taxon>Acetobacterales</taxon>
        <taxon>Acetobacteraceae</taxon>
        <taxon>Paeniroseomonas</taxon>
    </lineage>
</organism>
<feature type="chain" id="PRO_5046313127" evidence="2">
    <location>
        <begin position="22"/>
        <end position="174"/>
    </location>
</feature>
<reference evidence="4" key="1">
    <citation type="journal article" date="2019" name="Int. J. Syst. Evol. Microbiol.">
        <title>The Global Catalogue of Microorganisms (GCM) 10K type strain sequencing project: providing services to taxonomists for standard genome sequencing and annotation.</title>
        <authorList>
            <consortium name="The Broad Institute Genomics Platform"/>
            <consortium name="The Broad Institute Genome Sequencing Center for Infectious Disease"/>
            <person name="Wu L."/>
            <person name="Ma J."/>
        </authorList>
    </citation>
    <scope>NUCLEOTIDE SEQUENCE [LARGE SCALE GENOMIC DNA]</scope>
    <source>
        <strain evidence="4">CECT 7131</strain>
    </source>
</reference>
<gene>
    <name evidence="3" type="ORF">QWZ14_21115</name>
</gene>
<evidence type="ECO:0000256" key="2">
    <source>
        <dbReference type="SAM" id="SignalP"/>
    </source>
</evidence>
<dbReference type="PROSITE" id="PS51257">
    <property type="entry name" value="PROKAR_LIPOPROTEIN"/>
    <property type="match status" value="1"/>
</dbReference>
<evidence type="ECO:0000313" key="4">
    <source>
        <dbReference type="Proteomes" id="UP001529369"/>
    </source>
</evidence>
<protein>
    <submittedName>
        <fullName evidence="3">Uncharacterized protein</fullName>
    </submittedName>
</protein>
<evidence type="ECO:0000256" key="1">
    <source>
        <dbReference type="SAM" id="MobiDB-lite"/>
    </source>
</evidence>
<dbReference type="RefSeq" id="WP_290318844.1">
    <property type="nucleotide sequence ID" value="NZ_JAUFPN010000183.1"/>
</dbReference>
<name>A0ABT8AAV1_9PROT</name>
<sequence>MNSRLTLVAPLTLLAALAGCAEPQATRRAAPTTRVYANDLAGGAKLCTVQQPVSLTAGQPTETTMVLDNDGGWCGILVSQPGPKPFDLGLVETRPTNGRLHIRKVGDNTRVDYIPNAAFGGSDAFAVRLMPGGATLRVAVTVNYTAPAAPPPPPARAATPPPRRTPAAAPARRK</sequence>
<feature type="compositionally biased region" description="Low complexity" evidence="1">
    <location>
        <begin position="165"/>
        <end position="174"/>
    </location>
</feature>
<comment type="caution">
    <text evidence="3">The sequence shown here is derived from an EMBL/GenBank/DDBJ whole genome shotgun (WGS) entry which is preliminary data.</text>
</comment>
<dbReference type="EMBL" id="JAUFPN010000183">
    <property type="protein sequence ID" value="MDN3566886.1"/>
    <property type="molecule type" value="Genomic_DNA"/>
</dbReference>